<dbReference type="PANTHER" id="PTHR34105:SF1">
    <property type="entry name" value="PROLINE-, GLUTAMIC ACID- AND LEUCINE-RICH PROTEIN 1"/>
    <property type="match status" value="1"/>
</dbReference>
<name>A0A6I9WFR1_9HYME</name>
<reference evidence="7 8" key="1">
    <citation type="submission" date="2025-04" db="UniProtKB">
        <authorList>
            <consortium name="RefSeq"/>
        </authorList>
    </citation>
    <scope>IDENTIFICATION</scope>
</reference>
<evidence type="ECO:0000313" key="7">
    <source>
        <dbReference type="RefSeq" id="XP_011639872.1"/>
    </source>
</evidence>
<proteinExistence type="inferred from homology"/>
<feature type="compositionally biased region" description="Basic and acidic residues" evidence="4">
    <location>
        <begin position="771"/>
        <end position="782"/>
    </location>
</feature>
<sequence length="835" mass="96315">MASITKLVNSVDVNSKKFESIVHDLVNNDDVPFDNQEVDNIQNAIIKKVNLRINQGGCNFLFILDRLLPTCSKDTFLKHGLFWISSAMEVLENVHSSMQNLTLACKVLGVLVERCKQIPELHKQISMQYVKQLVNILSSLRPDAKYGAIYYLMAVLLYHYPEVCERFQKQIRKMILLQIDSMQENMVNASARCYLLLSKVTERSFKLPPSKSMYTVLTYSEVLLCNNLHTIMDELFSELVELESVDIWGKLELPDISNKDIVQYYNGQRQRFSNLCTYLSIMLRGYEERNSVLPHDILGLLCRGLAITPLNLKDKVSCKEQMLYIILPKMHISLLTVLDAFINGFAQELIPYGTTILYLFQHTLEWTSTILENQITFSNSKPFRNVRIHTYKCLCSWLMNVGSLSGIEKITNECVISILKDVTPERDCILLSMQQKTQNLSKRTIKRSKRSQCENNPVLNNGESSIKSGCLDADLCREALIVLQNILSSGSILLKQMFYQTVQNVIISLLYNLYLSSTEQNFYKAHTVCRLELFKVLKALQMYPHVTLAFPIQYCLEISQMAALDIDLSIAQEAKFALAELEKIIHPAAPTLRLSRRQESDNEFENEMEKVTNIDKLDKRSRTSLKKVFFEEKECSDSEDAIQSVSKRPKITAIEIIQNETDIQPLEKNDSIDINKSKIDDNLYKEIEEEETKNVLQNKIQHKNQSQLNIDAVANVTIESRMECELVTEEQLLEEQLLEKQLLEKQFLLEKQLLEKQLLEKQLLEEQLLEEQHTEEQNHEQSDIITYTSENKTVNKSPEIDGKEQKFSQDSSEKWENIGPKIINSLNLLQKNEIK</sequence>
<evidence type="ECO:0000256" key="3">
    <source>
        <dbReference type="ARBA" id="ARBA00023242"/>
    </source>
</evidence>
<dbReference type="Proteomes" id="UP000504615">
    <property type="component" value="Unplaced"/>
</dbReference>
<feature type="region of interest" description="Disordered" evidence="4">
    <location>
        <begin position="771"/>
        <end position="813"/>
    </location>
</feature>
<dbReference type="AlphaFoldDB" id="A0A6I9WFR1"/>
<dbReference type="SUPFAM" id="SSF48371">
    <property type="entry name" value="ARM repeat"/>
    <property type="match status" value="1"/>
</dbReference>
<gene>
    <name evidence="7 8" type="primary">LOC105428950</name>
</gene>
<comment type="subcellular location">
    <subcellularLocation>
        <location evidence="1">Nucleus</location>
    </subcellularLocation>
</comment>
<feature type="compositionally biased region" description="Basic and acidic residues" evidence="4">
    <location>
        <begin position="798"/>
        <end position="813"/>
    </location>
</feature>
<dbReference type="InterPro" id="IPR012583">
    <property type="entry name" value="RIX1_N"/>
</dbReference>
<protein>
    <submittedName>
        <fullName evidence="7 8">Proline-, glutamic acid- and Leucine-rich protein 1-like</fullName>
    </submittedName>
</protein>
<feature type="domain" description="Pre-rRNA-processing protein RIX1 N-terminal" evidence="5">
    <location>
        <begin position="72"/>
        <end position="182"/>
    </location>
</feature>
<evidence type="ECO:0000256" key="2">
    <source>
        <dbReference type="ARBA" id="ARBA00010511"/>
    </source>
</evidence>
<evidence type="ECO:0000256" key="4">
    <source>
        <dbReference type="SAM" id="MobiDB-lite"/>
    </source>
</evidence>
<accession>A0A6I9WFR1</accession>
<dbReference type="OrthoDB" id="20900at2759"/>
<evidence type="ECO:0000313" key="6">
    <source>
        <dbReference type="Proteomes" id="UP000504615"/>
    </source>
</evidence>
<feature type="compositionally biased region" description="Polar residues" evidence="4">
    <location>
        <begin position="783"/>
        <end position="796"/>
    </location>
</feature>
<dbReference type="GO" id="GO:0005634">
    <property type="term" value="C:nucleus"/>
    <property type="evidence" value="ECO:0007669"/>
    <property type="project" value="UniProtKB-SubCell"/>
</dbReference>
<dbReference type="GeneID" id="105428950"/>
<evidence type="ECO:0000256" key="1">
    <source>
        <dbReference type="ARBA" id="ARBA00004123"/>
    </source>
</evidence>
<dbReference type="RefSeq" id="XP_011639872.1">
    <property type="nucleotide sequence ID" value="XM_011641570.2"/>
</dbReference>
<dbReference type="RefSeq" id="XP_011639873.1">
    <property type="nucleotide sequence ID" value="XM_011641571.2"/>
</dbReference>
<evidence type="ECO:0000313" key="8">
    <source>
        <dbReference type="RefSeq" id="XP_011639873.1"/>
    </source>
</evidence>
<dbReference type="PANTHER" id="PTHR34105">
    <property type="entry name" value="PROLINE-, GLUTAMIC ACID- AND LEUCINE-RICH PROTEIN 1"/>
    <property type="match status" value="1"/>
</dbReference>
<keyword evidence="6" id="KW-1185">Reference proteome</keyword>
<dbReference type="KEGG" id="pbar:105428950"/>
<dbReference type="Pfam" id="PF08167">
    <property type="entry name" value="RIX1"/>
    <property type="match status" value="1"/>
</dbReference>
<dbReference type="GO" id="GO:0006364">
    <property type="term" value="P:rRNA processing"/>
    <property type="evidence" value="ECO:0007669"/>
    <property type="project" value="TreeGrafter"/>
</dbReference>
<keyword evidence="3" id="KW-0539">Nucleus</keyword>
<dbReference type="InterPro" id="IPR016024">
    <property type="entry name" value="ARM-type_fold"/>
</dbReference>
<organism evidence="6 7">
    <name type="scientific">Pogonomyrmex barbatus</name>
    <name type="common">red harvester ant</name>
    <dbReference type="NCBI Taxonomy" id="144034"/>
    <lineage>
        <taxon>Eukaryota</taxon>
        <taxon>Metazoa</taxon>
        <taxon>Ecdysozoa</taxon>
        <taxon>Arthropoda</taxon>
        <taxon>Hexapoda</taxon>
        <taxon>Insecta</taxon>
        <taxon>Pterygota</taxon>
        <taxon>Neoptera</taxon>
        <taxon>Endopterygota</taxon>
        <taxon>Hymenoptera</taxon>
        <taxon>Apocrita</taxon>
        <taxon>Aculeata</taxon>
        <taxon>Formicoidea</taxon>
        <taxon>Formicidae</taxon>
        <taxon>Myrmicinae</taxon>
        <taxon>Pogonomyrmex</taxon>
    </lineage>
</organism>
<evidence type="ECO:0000259" key="5">
    <source>
        <dbReference type="Pfam" id="PF08167"/>
    </source>
</evidence>
<comment type="similarity">
    <text evidence="2">Belongs to the RIX1/PELP1 family.</text>
</comment>